<organism evidence="5 6">
    <name type="scientific">Piscinibacter gummiphilus</name>
    <dbReference type="NCBI Taxonomy" id="946333"/>
    <lineage>
        <taxon>Bacteria</taxon>
        <taxon>Pseudomonadati</taxon>
        <taxon>Pseudomonadota</taxon>
        <taxon>Betaproteobacteria</taxon>
        <taxon>Burkholderiales</taxon>
        <taxon>Sphaerotilaceae</taxon>
        <taxon>Piscinibacter</taxon>
    </lineage>
</organism>
<dbReference type="RefSeq" id="WP_316700238.1">
    <property type="nucleotide sequence ID" value="NZ_CP136336.1"/>
</dbReference>
<dbReference type="GO" id="GO:0052621">
    <property type="term" value="F:diguanylate cyclase activity"/>
    <property type="evidence" value="ECO:0007669"/>
    <property type="project" value="UniProtKB-EC"/>
</dbReference>
<sequence length="688" mass="74447">MFKSVSARWLWVAYLAVAASALGAFEAAWSSRQDQLWRGMVDAGRDAAREVSLSTRSARDAVYMLQGVANGLFRQPGIQMSEARRSQMVQRLDLPGTFVLMPNAQAVHRETRLNNSIYRDWPAFSLVGAMPARGSDLAREIEISLSLSPALIRAKTTQAAAVAVYYLSGQGFHLVYPPAQDDLQLFTTDMLQGVAYRSGLVASNPGRLPAWSAAYDDPKGNGLISTLAVPIDDADGHYRGVAAMDFQLDNLSQYLRRPALGIATAFILNEDERVIAHPTLVGVSTPQAPTLDDVAQSRGAAPGRWALLSTAPANNRLHLGAEEAAVFDIEATPWRYVLMVDRAELRLTALRGMWVEGCGVVVLLCLLAYAESRRRHAVVELRRKAAEEVLQAAPAPVAVMRQSDMSILVANEALMHLFDAPAHGDPETVAESAHRQLRELIQSLTEQTLSNVDTMANRPLLRADGSPLWLLVRCVPVVHEEEPAWLCSLTDVSALKQTRDQLEALATTDPLTGALNRRAVSEAAQAELRRARRHGKPIAALLLDIDHFKRVNDTHGHQAGDRVLQQVAAACGTQLREIDRFGRWGGEEFIVLLPETDLDGALVVAERVREAIASSNVAGDDGLPIPVTTSIGIASLSPHDEHLEALLARADAALYQAKHDGRNCVRAAAVPSAAGLASAASAQDAVEA</sequence>
<dbReference type="PROSITE" id="PS50113">
    <property type="entry name" value="PAC"/>
    <property type="match status" value="1"/>
</dbReference>
<evidence type="ECO:0000256" key="2">
    <source>
        <dbReference type="ARBA" id="ARBA00034247"/>
    </source>
</evidence>
<dbReference type="EC" id="2.7.7.65" evidence="1"/>
<reference evidence="5 6" key="1">
    <citation type="submission" date="2023-10" db="EMBL/GenBank/DDBJ databases">
        <title>Bacteria for the degradation of biodegradable plastic PBAT(Polybutylene adipate terephthalate).</title>
        <authorList>
            <person name="Weon H.-Y."/>
            <person name="Yeon J."/>
        </authorList>
    </citation>
    <scope>NUCLEOTIDE SEQUENCE [LARGE SCALE GENOMIC DNA]</scope>
    <source>
        <strain evidence="5 6">SBD 7-3</strain>
    </source>
</reference>
<keyword evidence="5" id="KW-0808">Transferase</keyword>
<dbReference type="Gene3D" id="3.30.70.270">
    <property type="match status" value="1"/>
</dbReference>
<feature type="domain" description="GGDEF" evidence="4">
    <location>
        <begin position="536"/>
        <end position="670"/>
    </location>
</feature>
<dbReference type="NCBIfam" id="TIGR00254">
    <property type="entry name" value="GGDEF"/>
    <property type="match status" value="1"/>
</dbReference>
<dbReference type="CDD" id="cd01949">
    <property type="entry name" value="GGDEF"/>
    <property type="match status" value="1"/>
</dbReference>
<dbReference type="Pfam" id="PF00990">
    <property type="entry name" value="GGDEF"/>
    <property type="match status" value="1"/>
</dbReference>
<evidence type="ECO:0000313" key="5">
    <source>
        <dbReference type="EMBL" id="WOB07580.1"/>
    </source>
</evidence>
<evidence type="ECO:0000313" key="6">
    <source>
        <dbReference type="Proteomes" id="UP001303946"/>
    </source>
</evidence>
<dbReference type="Gene3D" id="3.30.450.20">
    <property type="entry name" value="PAS domain"/>
    <property type="match status" value="3"/>
</dbReference>
<dbReference type="CDD" id="cd18773">
    <property type="entry name" value="PDC1_HK_sensor"/>
    <property type="match status" value="1"/>
</dbReference>
<dbReference type="PROSITE" id="PS50887">
    <property type="entry name" value="GGDEF"/>
    <property type="match status" value="1"/>
</dbReference>
<proteinExistence type="predicted"/>
<dbReference type="InterPro" id="IPR043128">
    <property type="entry name" value="Rev_trsase/Diguanyl_cyclase"/>
</dbReference>
<evidence type="ECO:0000259" key="4">
    <source>
        <dbReference type="PROSITE" id="PS50887"/>
    </source>
</evidence>
<comment type="catalytic activity">
    <reaction evidence="2">
        <text>2 GTP = 3',3'-c-di-GMP + 2 diphosphate</text>
        <dbReference type="Rhea" id="RHEA:24898"/>
        <dbReference type="ChEBI" id="CHEBI:33019"/>
        <dbReference type="ChEBI" id="CHEBI:37565"/>
        <dbReference type="ChEBI" id="CHEBI:58805"/>
        <dbReference type="EC" id="2.7.7.65"/>
    </reaction>
</comment>
<evidence type="ECO:0000256" key="1">
    <source>
        <dbReference type="ARBA" id="ARBA00012528"/>
    </source>
</evidence>
<dbReference type="InterPro" id="IPR035965">
    <property type="entry name" value="PAS-like_dom_sf"/>
</dbReference>
<feature type="domain" description="PAC" evidence="3">
    <location>
        <begin position="454"/>
        <end position="504"/>
    </location>
</feature>
<dbReference type="EMBL" id="CP136336">
    <property type="protein sequence ID" value="WOB07580.1"/>
    <property type="molecule type" value="Genomic_DNA"/>
</dbReference>
<accession>A0ABZ0CRG1</accession>
<dbReference type="InterPro" id="IPR029787">
    <property type="entry name" value="Nucleotide_cyclase"/>
</dbReference>
<gene>
    <name evidence="5" type="ORF">RXV79_22045</name>
</gene>
<dbReference type="InterPro" id="IPR000160">
    <property type="entry name" value="GGDEF_dom"/>
</dbReference>
<dbReference type="InterPro" id="IPR050469">
    <property type="entry name" value="Diguanylate_Cyclase"/>
</dbReference>
<protein>
    <recommendedName>
        <fullName evidence="1">diguanylate cyclase</fullName>
        <ecNumber evidence="1">2.7.7.65</ecNumber>
    </recommendedName>
</protein>
<keyword evidence="6" id="KW-1185">Reference proteome</keyword>
<dbReference type="SMART" id="SM00267">
    <property type="entry name" value="GGDEF"/>
    <property type="match status" value="1"/>
</dbReference>
<keyword evidence="5" id="KW-0548">Nucleotidyltransferase</keyword>
<name>A0ABZ0CRG1_9BURK</name>
<dbReference type="SUPFAM" id="SSF55785">
    <property type="entry name" value="PYP-like sensor domain (PAS domain)"/>
    <property type="match status" value="1"/>
</dbReference>
<dbReference type="PANTHER" id="PTHR45138">
    <property type="entry name" value="REGULATORY COMPONENTS OF SENSORY TRANSDUCTION SYSTEM"/>
    <property type="match status" value="1"/>
</dbReference>
<dbReference type="InterPro" id="IPR000700">
    <property type="entry name" value="PAS-assoc_C"/>
</dbReference>
<dbReference type="PANTHER" id="PTHR45138:SF9">
    <property type="entry name" value="DIGUANYLATE CYCLASE DGCM-RELATED"/>
    <property type="match status" value="1"/>
</dbReference>
<dbReference type="SUPFAM" id="SSF55073">
    <property type="entry name" value="Nucleotide cyclase"/>
    <property type="match status" value="1"/>
</dbReference>
<dbReference type="Proteomes" id="UP001303946">
    <property type="component" value="Chromosome"/>
</dbReference>
<evidence type="ECO:0000259" key="3">
    <source>
        <dbReference type="PROSITE" id="PS50113"/>
    </source>
</evidence>